<evidence type="ECO:0000256" key="4">
    <source>
        <dbReference type="PIRSR" id="PIRSR605754-1"/>
    </source>
</evidence>
<dbReference type="NCBIfam" id="TIGR01076">
    <property type="entry name" value="sortase_fam"/>
    <property type="match status" value="1"/>
</dbReference>
<sequence length="233" mass="25587">MIDITNQPNGMKIMKKFFSIFGTILLLLIALALIFNEPIKEYAVNYMAEQHMSSLTAKKVKANEKKKGQYDFKKVKPISASQVAKASVKNTAAPIGKMAVPSVGLYLPIVKGLSDDALSTGGGTMKEHEKMGKLNYALAGHYMTQNGALFSPLENVQLGDLAYITNMKKVYVYKVFYKKIVAPTAVYLLDDDEHKVLLTLITCADGGTNRWAIQASLVRTLPANKTTLATFSK</sequence>
<dbReference type="InterPro" id="IPR023365">
    <property type="entry name" value="Sortase_dom-sf"/>
</dbReference>
<dbReference type="STRING" id="1423811.FC72_GL000199"/>
<proteinExistence type="predicted"/>
<evidence type="ECO:0000256" key="3">
    <source>
        <dbReference type="ARBA" id="ARBA00022807"/>
    </source>
</evidence>
<keyword evidence="6" id="KW-1185">Reference proteome</keyword>
<gene>
    <name evidence="5" type="ORF">FC72_GL000199</name>
</gene>
<dbReference type="Proteomes" id="UP000050929">
    <property type="component" value="Unassembled WGS sequence"/>
</dbReference>
<feature type="active site" description="Proton donor/acceptor" evidence="4">
    <location>
        <position position="141"/>
    </location>
</feature>
<dbReference type="EMBL" id="AZDG01000001">
    <property type="protein sequence ID" value="KRK65754.1"/>
    <property type="molecule type" value="Genomic_DNA"/>
</dbReference>
<name>A0A0R1JCD7_9LACO</name>
<dbReference type="GO" id="GO:0008234">
    <property type="term" value="F:cysteine-type peptidase activity"/>
    <property type="evidence" value="ECO:0007669"/>
    <property type="project" value="UniProtKB-KW"/>
</dbReference>
<evidence type="ECO:0000256" key="2">
    <source>
        <dbReference type="ARBA" id="ARBA00022801"/>
    </source>
</evidence>
<keyword evidence="3" id="KW-0788">Thiol protease</keyword>
<evidence type="ECO:0000313" key="6">
    <source>
        <dbReference type="Proteomes" id="UP000050929"/>
    </source>
</evidence>
<dbReference type="AlphaFoldDB" id="A0A0R1JCD7"/>
<comment type="caution">
    <text evidence="5">The sequence shown here is derived from an EMBL/GenBank/DDBJ whole genome shotgun (WGS) entry which is preliminary data.</text>
</comment>
<dbReference type="SUPFAM" id="SSF63817">
    <property type="entry name" value="Sortase"/>
    <property type="match status" value="1"/>
</dbReference>
<dbReference type="Pfam" id="PF04203">
    <property type="entry name" value="Sortase"/>
    <property type="match status" value="1"/>
</dbReference>
<feature type="active site" description="Acyl-thioester intermediate" evidence="4">
    <location>
        <position position="203"/>
    </location>
</feature>
<keyword evidence="2" id="KW-0378">Hydrolase</keyword>
<accession>A0A0R1JCD7</accession>
<organism evidence="5 6">
    <name type="scientific">Companilactobacillus tucceti DSM 20183</name>
    <dbReference type="NCBI Taxonomy" id="1423811"/>
    <lineage>
        <taxon>Bacteria</taxon>
        <taxon>Bacillati</taxon>
        <taxon>Bacillota</taxon>
        <taxon>Bacilli</taxon>
        <taxon>Lactobacillales</taxon>
        <taxon>Lactobacillaceae</taxon>
        <taxon>Companilactobacillus</taxon>
    </lineage>
</organism>
<dbReference type="InterPro" id="IPR005754">
    <property type="entry name" value="Sortase"/>
</dbReference>
<dbReference type="GO" id="GO:0006508">
    <property type="term" value="P:proteolysis"/>
    <property type="evidence" value="ECO:0007669"/>
    <property type="project" value="UniProtKB-KW"/>
</dbReference>
<dbReference type="InterPro" id="IPR042007">
    <property type="entry name" value="Sortase_A"/>
</dbReference>
<reference evidence="5 6" key="1">
    <citation type="journal article" date="2015" name="Genome Announc.">
        <title>Expanding the biotechnology potential of lactobacilli through comparative genomics of 213 strains and associated genera.</title>
        <authorList>
            <person name="Sun Z."/>
            <person name="Harris H.M."/>
            <person name="McCann A."/>
            <person name="Guo C."/>
            <person name="Argimon S."/>
            <person name="Zhang W."/>
            <person name="Yang X."/>
            <person name="Jeffery I.B."/>
            <person name="Cooney J.C."/>
            <person name="Kagawa T.F."/>
            <person name="Liu W."/>
            <person name="Song Y."/>
            <person name="Salvetti E."/>
            <person name="Wrobel A."/>
            <person name="Rasinkangas P."/>
            <person name="Parkhill J."/>
            <person name="Rea M.C."/>
            <person name="O'Sullivan O."/>
            <person name="Ritari J."/>
            <person name="Douillard F.P."/>
            <person name="Paul Ross R."/>
            <person name="Yang R."/>
            <person name="Briner A.E."/>
            <person name="Felis G.E."/>
            <person name="de Vos W.M."/>
            <person name="Barrangou R."/>
            <person name="Klaenhammer T.R."/>
            <person name="Caufield P.W."/>
            <person name="Cui Y."/>
            <person name="Zhang H."/>
            <person name="O'Toole P.W."/>
        </authorList>
    </citation>
    <scope>NUCLEOTIDE SEQUENCE [LARGE SCALE GENOMIC DNA]</scope>
    <source>
        <strain evidence="5 6">DSM 20183</strain>
    </source>
</reference>
<keyword evidence="1" id="KW-0645">Protease</keyword>
<evidence type="ECO:0000313" key="5">
    <source>
        <dbReference type="EMBL" id="KRK65754.1"/>
    </source>
</evidence>
<dbReference type="Gene3D" id="2.40.260.10">
    <property type="entry name" value="Sortase"/>
    <property type="match status" value="1"/>
</dbReference>
<protein>
    <recommendedName>
        <fullName evidence="7">Sortase</fullName>
    </recommendedName>
</protein>
<evidence type="ECO:0008006" key="7">
    <source>
        <dbReference type="Google" id="ProtNLM"/>
    </source>
</evidence>
<dbReference type="CDD" id="cd06165">
    <property type="entry name" value="Sortase_A"/>
    <property type="match status" value="1"/>
</dbReference>
<dbReference type="PATRIC" id="fig|1423811.3.peg.198"/>
<evidence type="ECO:0000256" key="1">
    <source>
        <dbReference type="ARBA" id="ARBA00022670"/>
    </source>
</evidence>